<protein>
    <recommendedName>
        <fullName evidence="3">YqjK-like protein</fullName>
    </recommendedName>
</protein>
<dbReference type="EMBL" id="JFAX01000011">
    <property type="protein sequence ID" value="EXI67327.1"/>
    <property type="molecule type" value="Genomic_DNA"/>
</dbReference>
<dbReference type="Pfam" id="PF13997">
    <property type="entry name" value="YqjK"/>
    <property type="match status" value="1"/>
</dbReference>
<evidence type="ECO:0000313" key="1">
    <source>
        <dbReference type="EMBL" id="EXI67327.1"/>
    </source>
</evidence>
<reference evidence="1" key="1">
    <citation type="submission" date="2014-02" db="EMBL/GenBank/DDBJ databases">
        <title>Expanding our view of genomic diversity in Candidatus Accumulibacter clades.</title>
        <authorList>
            <person name="Skennerton C.T."/>
            <person name="Barr J.J."/>
            <person name="Slater F.R."/>
            <person name="Bond P.L."/>
            <person name="Tyson G.W."/>
        </authorList>
    </citation>
    <scope>NUCLEOTIDE SEQUENCE [LARGE SCALE GENOMIC DNA]</scope>
</reference>
<dbReference type="Proteomes" id="UP000020218">
    <property type="component" value="Unassembled WGS sequence"/>
</dbReference>
<organism evidence="1 2">
    <name type="scientific">Candidatus Accumulibacter adjunctus</name>
    <dbReference type="NCBI Taxonomy" id="1454001"/>
    <lineage>
        <taxon>Bacteria</taxon>
        <taxon>Pseudomonadati</taxon>
        <taxon>Pseudomonadota</taxon>
        <taxon>Betaproteobacteria</taxon>
        <taxon>Candidatus Accumulibacter</taxon>
    </lineage>
</organism>
<dbReference type="AlphaFoldDB" id="A0A011NRU7"/>
<name>A0A011NRU7_9PROT</name>
<sequence length="106" mass="12224">MKQEQIDLAVERGRLLERISSQRQLLTQQLQPLGDAMATADRVVAGARQCGDYLKRHPELVATGVAVLVILRPSRVWRWSSRAFLAWRTWRMLRRELSDLGIVDRS</sequence>
<gene>
    <name evidence="1" type="ORF">AW08_02162</name>
</gene>
<comment type="caution">
    <text evidence="1">The sequence shown here is derived from an EMBL/GenBank/DDBJ whole genome shotgun (WGS) entry which is preliminary data.</text>
</comment>
<keyword evidence="2" id="KW-1185">Reference proteome</keyword>
<proteinExistence type="predicted"/>
<dbReference type="InterPro" id="IPR025612">
    <property type="entry name" value="YqjK"/>
</dbReference>
<accession>A0A011NRU7</accession>
<dbReference type="PATRIC" id="fig|1454001.3.peg.2210"/>
<evidence type="ECO:0008006" key="3">
    <source>
        <dbReference type="Google" id="ProtNLM"/>
    </source>
</evidence>
<dbReference type="STRING" id="1454001.AW08_02162"/>
<evidence type="ECO:0000313" key="2">
    <source>
        <dbReference type="Proteomes" id="UP000020218"/>
    </source>
</evidence>